<keyword evidence="2" id="KW-0575">Peroxidase</keyword>
<protein>
    <submittedName>
        <fullName evidence="2">Acid phosphatase/vanadium-dependent haloperoxidase related protein</fullName>
    </submittedName>
</protein>
<dbReference type="STRING" id="688269.Theth_1874"/>
<dbReference type="EMBL" id="CP002351">
    <property type="protein sequence ID" value="AEH51915.1"/>
    <property type="molecule type" value="Genomic_DNA"/>
</dbReference>
<dbReference type="PANTHER" id="PTHR31446:SF29">
    <property type="entry name" value="ACID PHOSPHATASE_VANADIUM-DEPENDENT HALOPEROXIDASE-RELATED PROTEIN"/>
    <property type="match status" value="1"/>
</dbReference>
<proteinExistence type="predicted"/>
<keyword evidence="2" id="KW-0560">Oxidoreductase</keyword>
<dbReference type="PATRIC" id="fig|688269.3.peg.1933"/>
<accession>F7YWD7</accession>
<keyword evidence="1" id="KW-1133">Transmembrane helix</keyword>
<evidence type="ECO:0000313" key="2">
    <source>
        <dbReference type="EMBL" id="AEH51915.1"/>
    </source>
</evidence>
<sequence precursor="true">MSTFYSIVDLLKNTPLIAAVLSFLAAQGIKVILTGKLSTFKRYGGMPSGHAAAASGLAFSVGRCTGYSSPITAVAAMLLMVIVADAVNLRPHVRDDLGHTWTEAFAGIALGFIVAHLLPARIPLW</sequence>
<evidence type="ECO:0000256" key="1">
    <source>
        <dbReference type="SAM" id="Phobius"/>
    </source>
</evidence>
<keyword evidence="3" id="KW-1185">Reference proteome</keyword>
<name>F7YWD7_9THEM</name>
<keyword evidence="1" id="KW-0812">Transmembrane</keyword>
<dbReference type="RefSeq" id="WP_013933123.1">
    <property type="nucleotide sequence ID" value="NC_015707.1"/>
</dbReference>
<dbReference type="KEGG" id="tta:Theth_1874"/>
<feature type="transmembrane region" description="Helical" evidence="1">
    <location>
        <begin position="15"/>
        <end position="33"/>
    </location>
</feature>
<gene>
    <name evidence="2" type="ORF">Theth_1874</name>
</gene>
<dbReference type="Pfam" id="PF02681">
    <property type="entry name" value="DUF212"/>
    <property type="match status" value="1"/>
</dbReference>
<dbReference type="eggNOG" id="COG1963">
    <property type="taxonomic scope" value="Bacteria"/>
</dbReference>
<feature type="transmembrane region" description="Helical" evidence="1">
    <location>
        <begin position="104"/>
        <end position="124"/>
    </location>
</feature>
<dbReference type="InterPro" id="IPR003832">
    <property type="entry name" value="DUF212"/>
</dbReference>
<dbReference type="HOGENOM" id="CLU_073969_1_1_0"/>
<dbReference type="PANTHER" id="PTHR31446">
    <property type="entry name" value="ACID PHOSPHATASE/VANADIUM-DEPENDENT HALOPEROXIDASE-RELATED PROTEIN"/>
    <property type="match status" value="1"/>
</dbReference>
<dbReference type="Proteomes" id="UP000006804">
    <property type="component" value="Chromosome"/>
</dbReference>
<dbReference type="OrthoDB" id="46473at2"/>
<organism evidence="2 3">
    <name type="scientific">Pseudothermotoga thermarum DSM 5069</name>
    <dbReference type="NCBI Taxonomy" id="688269"/>
    <lineage>
        <taxon>Bacteria</taxon>
        <taxon>Thermotogati</taxon>
        <taxon>Thermotogota</taxon>
        <taxon>Thermotogae</taxon>
        <taxon>Thermotogales</taxon>
        <taxon>Thermotogaceae</taxon>
        <taxon>Pseudothermotoga</taxon>
    </lineage>
</organism>
<dbReference type="AlphaFoldDB" id="F7YWD7"/>
<reference evidence="2 3" key="1">
    <citation type="submission" date="2010-11" db="EMBL/GenBank/DDBJ databases">
        <title>The complete genome of Thermotoga thermarum DSM 5069.</title>
        <authorList>
            <consortium name="US DOE Joint Genome Institute (JGI-PGF)"/>
            <person name="Lucas S."/>
            <person name="Copeland A."/>
            <person name="Lapidus A."/>
            <person name="Bruce D."/>
            <person name="Goodwin L."/>
            <person name="Pitluck S."/>
            <person name="Kyrpides N."/>
            <person name="Mavromatis K."/>
            <person name="Ivanova N."/>
            <person name="Zeytun A."/>
            <person name="Brettin T."/>
            <person name="Detter J.C."/>
            <person name="Tapia R."/>
            <person name="Han C."/>
            <person name="Land M."/>
            <person name="Hauser L."/>
            <person name="Markowitz V."/>
            <person name="Cheng J.-F."/>
            <person name="Hugenholtz P."/>
            <person name="Woyke T."/>
            <person name="Wu D."/>
            <person name="Spring S."/>
            <person name="Schroeder M."/>
            <person name="Brambilla E."/>
            <person name="Klenk H.-P."/>
            <person name="Eisen J.A."/>
        </authorList>
    </citation>
    <scope>NUCLEOTIDE SEQUENCE [LARGE SCALE GENOMIC DNA]</scope>
    <source>
        <strain evidence="2 3">DSM 5069</strain>
    </source>
</reference>
<feature type="transmembrane region" description="Helical" evidence="1">
    <location>
        <begin position="64"/>
        <end position="84"/>
    </location>
</feature>
<dbReference type="GO" id="GO:0004601">
    <property type="term" value="F:peroxidase activity"/>
    <property type="evidence" value="ECO:0007669"/>
    <property type="project" value="UniProtKB-KW"/>
</dbReference>
<keyword evidence="1" id="KW-0472">Membrane</keyword>
<evidence type="ECO:0000313" key="3">
    <source>
        <dbReference type="Proteomes" id="UP000006804"/>
    </source>
</evidence>